<sequence length="52" mass="6217">EEEEEEEAEEEEEIVDDEGEENFDYEVATQDNTSRRKEASIFQFEGCIQRKK</sequence>
<protein>
    <submittedName>
        <fullName evidence="2">Uncharacterized protein</fullName>
    </submittedName>
</protein>
<feature type="non-terminal residue" evidence="2">
    <location>
        <position position="52"/>
    </location>
</feature>
<reference evidence="2 3" key="1">
    <citation type="journal article" date="2021" name="Nat. Plants">
        <title>The Taxus genome provides insights into paclitaxel biosynthesis.</title>
        <authorList>
            <person name="Xiong X."/>
            <person name="Gou J."/>
            <person name="Liao Q."/>
            <person name="Li Y."/>
            <person name="Zhou Q."/>
            <person name="Bi G."/>
            <person name="Li C."/>
            <person name="Du R."/>
            <person name="Wang X."/>
            <person name="Sun T."/>
            <person name="Guo L."/>
            <person name="Liang H."/>
            <person name="Lu P."/>
            <person name="Wu Y."/>
            <person name="Zhang Z."/>
            <person name="Ro D.K."/>
            <person name="Shang Y."/>
            <person name="Huang S."/>
            <person name="Yan J."/>
        </authorList>
    </citation>
    <scope>NUCLEOTIDE SEQUENCE [LARGE SCALE GENOMIC DNA]</scope>
    <source>
        <strain evidence="2">Ta-2019</strain>
    </source>
</reference>
<organism evidence="2 3">
    <name type="scientific">Taxus chinensis</name>
    <name type="common">Chinese yew</name>
    <name type="synonym">Taxus wallichiana var. chinensis</name>
    <dbReference type="NCBI Taxonomy" id="29808"/>
    <lineage>
        <taxon>Eukaryota</taxon>
        <taxon>Viridiplantae</taxon>
        <taxon>Streptophyta</taxon>
        <taxon>Embryophyta</taxon>
        <taxon>Tracheophyta</taxon>
        <taxon>Spermatophyta</taxon>
        <taxon>Pinopsida</taxon>
        <taxon>Pinidae</taxon>
        <taxon>Conifers II</taxon>
        <taxon>Cupressales</taxon>
        <taxon>Taxaceae</taxon>
        <taxon>Taxus</taxon>
    </lineage>
</organism>
<feature type="non-terminal residue" evidence="2">
    <location>
        <position position="1"/>
    </location>
</feature>
<evidence type="ECO:0000313" key="2">
    <source>
        <dbReference type="EMBL" id="KAH9331247.1"/>
    </source>
</evidence>
<gene>
    <name evidence="2" type="ORF">KI387_003355</name>
</gene>
<dbReference type="Proteomes" id="UP000824469">
    <property type="component" value="Unassembled WGS sequence"/>
</dbReference>
<evidence type="ECO:0000256" key="1">
    <source>
        <dbReference type="SAM" id="MobiDB-lite"/>
    </source>
</evidence>
<evidence type="ECO:0000313" key="3">
    <source>
        <dbReference type="Proteomes" id="UP000824469"/>
    </source>
</evidence>
<dbReference type="AlphaFoldDB" id="A0AA38H163"/>
<keyword evidence="3" id="KW-1185">Reference proteome</keyword>
<proteinExistence type="predicted"/>
<accession>A0AA38H163</accession>
<feature type="region of interest" description="Disordered" evidence="1">
    <location>
        <begin position="1"/>
        <end position="23"/>
    </location>
</feature>
<name>A0AA38H163_TAXCH</name>
<dbReference type="EMBL" id="JAHRHJ020000001">
    <property type="protein sequence ID" value="KAH9331247.1"/>
    <property type="molecule type" value="Genomic_DNA"/>
</dbReference>
<comment type="caution">
    <text evidence="2">The sequence shown here is derived from an EMBL/GenBank/DDBJ whole genome shotgun (WGS) entry which is preliminary data.</text>
</comment>